<organism evidence="1">
    <name type="scientific">Podoviridae sp. ctjUd6</name>
    <dbReference type="NCBI Taxonomy" id="2825270"/>
    <lineage>
        <taxon>Viruses</taxon>
        <taxon>Duplodnaviria</taxon>
        <taxon>Heunggongvirae</taxon>
        <taxon>Uroviricota</taxon>
        <taxon>Caudoviricetes</taxon>
    </lineage>
</organism>
<sequence length="221" mass="24801">MAQVSIQLPNGVGAVNVNVRRVDEHLLPRLPGTIWLGQGLGEPNWVKNKDGVWVDLNKEHSSGNAQDFIISKRVGVLPTPQERDNALKLVRWFQINARHINLRWIIFDIYNEGIARSWNPDRGTWKWLYTGGVSEAHRDHVHAYFGGGDQALHLVDDTPLGGAGEGEEEMLAEEFRRELHSELNNNEMISLTASRTGMVATELEKTNELLRQLIAVVGGKN</sequence>
<evidence type="ECO:0000313" key="1">
    <source>
        <dbReference type="EMBL" id="DAF88743.1"/>
    </source>
</evidence>
<name>A0A8S5U2Q8_9CAUD</name>
<reference evidence="1" key="1">
    <citation type="journal article" date="2021" name="Proc. Natl. Acad. Sci. U.S.A.">
        <title>A Catalog of Tens of Thousands of Viruses from Human Metagenomes Reveals Hidden Associations with Chronic Diseases.</title>
        <authorList>
            <person name="Tisza M.J."/>
            <person name="Buck C.B."/>
        </authorList>
    </citation>
    <scope>NUCLEOTIDE SEQUENCE</scope>
    <source>
        <strain evidence="1">CtjUd6</strain>
    </source>
</reference>
<dbReference type="EMBL" id="BK015993">
    <property type="protein sequence ID" value="DAF88743.1"/>
    <property type="molecule type" value="Genomic_DNA"/>
</dbReference>
<protein>
    <submittedName>
        <fullName evidence="1">Uncharacterized protein</fullName>
    </submittedName>
</protein>
<proteinExistence type="predicted"/>
<accession>A0A8S5U2Q8</accession>